<sequence length="103" mass="11971">MDSTERFKQYFQQLPDCYRPDAVGIKDLEQVLRDRIERYLNTEIYIGASKPMKGTYSLLSQGSGVSRSYIWKFFNGKSICLTNMNRLADYFGVTYVVSNFPVE</sequence>
<dbReference type="KEGG" id="bsan:CHH28_08940"/>
<protein>
    <recommendedName>
        <fullName evidence="1">HTH cro/C1-type domain-containing protein</fullName>
    </recommendedName>
</protein>
<evidence type="ECO:0000313" key="2">
    <source>
        <dbReference type="EMBL" id="ASP38798.1"/>
    </source>
</evidence>
<dbReference type="EMBL" id="CP022530">
    <property type="protein sequence ID" value="ASP38798.1"/>
    <property type="molecule type" value="Genomic_DNA"/>
</dbReference>
<evidence type="ECO:0000313" key="3">
    <source>
        <dbReference type="Proteomes" id="UP000202440"/>
    </source>
</evidence>
<dbReference type="RefSeq" id="WP_094059984.1">
    <property type="nucleotide sequence ID" value="NZ_CP022530.1"/>
</dbReference>
<keyword evidence="3" id="KW-1185">Reference proteome</keyword>
<dbReference type="CDD" id="cd00093">
    <property type="entry name" value="HTH_XRE"/>
    <property type="match status" value="1"/>
</dbReference>
<dbReference type="OrthoDB" id="6105884at2"/>
<dbReference type="InterPro" id="IPR001387">
    <property type="entry name" value="Cro/C1-type_HTH"/>
</dbReference>
<reference evidence="2 3" key="1">
    <citation type="submission" date="2017-07" db="EMBL/GenBank/DDBJ databases">
        <title>Annotated genome sequence of Bacterioplanes sanyensis isolated from Red Sea.</title>
        <authorList>
            <person name="Rehman Z.U."/>
        </authorList>
    </citation>
    <scope>NUCLEOTIDE SEQUENCE [LARGE SCALE GENOMIC DNA]</scope>
    <source>
        <strain evidence="2 3">NV9</strain>
    </source>
</reference>
<name>A0A222FII2_9GAMM</name>
<proteinExistence type="predicted"/>
<dbReference type="PROSITE" id="PS50943">
    <property type="entry name" value="HTH_CROC1"/>
    <property type="match status" value="1"/>
</dbReference>
<dbReference type="Proteomes" id="UP000202440">
    <property type="component" value="Chromosome"/>
</dbReference>
<dbReference type="AlphaFoldDB" id="A0A222FII2"/>
<gene>
    <name evidence="2" type="ORF">CHH28_08940</name>
</gene>
<evidence type="ECO:0000259" key="1">
    <source>
        <dbReference type="PROSITE" id="PS50943"/>
    </source>
</evidence>
<organism evidence="2 3">
    <name type="scientific">Bacterioplanes sanyensis</name>
    <dbReference type="NCBI Taxonomy" id="1249553"/>
    <lineage>
        <taxon>Bacteria</taxon>
        <taxon>Pseudomonadati</taxon>
        <taxon>Pseudomonadota</taxon>
        <taxon>Gammaproteobacteria</taxon>
        <taxon>Oceanospirillales</taxon>
        <taxon>Oceanospirillaceae</taxon>
        <taxon>Bacterioplanes</taxon>
    </lineage>
</organism>
<accession>A0A222FII2</accession>
<feature type="domain" description="HTH cro/C1-type" evidence="1">
    <location>
        <begin position="59"/>
        <end position="98"/>
    </location>
</feature>